<dbReference type="InterPro" id="IPR002878">
    <property type="entry name" value="ChsH2_C"/>
</dbReference>
<protein>
    <recommendedName>
        <fullName evidence="1">ChsH2 C-terminal OB-fold domain-containing protein</fullName>
    </recommendedName>
</protein>
<dbReference type="EMBL" id="BARS01036588">
    <property type="protein sequence ID" value="GAG16674.1"/>
    <property type="molecule type" value="Genomic_DNA"/>
</dbReference>
<feature type="non-terminal residue" evidence="2">
    <location>
        <position position="1"/>
    </location>
</feature>
<reference evidence="2" key="1">
    <citation type="journal article" date="2014" name="Front. Microbiol.">
        <title>High frequency of phylogenetically diverse reductive dehalogenase-homologous genes in deep subseafloor sedimentary metagenomes.</title>
        <authorList>
            <person name="Kawai M."/>
            <person name="Futagami T."/>
            <person name="Toyoda A."/>
            <person name="Takaki Y."/>
            <person name="Nishi S."/>
            <person name="Hori S."/>
            <person name="Arai W."/>
            <person name="Tsubouchi T."/>
            <person name="Morono Y."/>
            <person name="Uchiyama I."/>
            <person name="Ito T."/>
            <person name="Fujiyama A."/>
            <person name="Inagaki F."/>
            <person name="Takami H."/>
        </authorList>
    </citation>
    <scope>NUCLEOTIDE SEQUENCE</scope>
    <source>
        <strain evidence="2">Expedition CK06-06</strain>
    </source>
</reference>
<sequence length="102" mass="11637">GSRICVKPECRAMDEMEEYRFSDKKATIFNYTGDNLAASISPPAIYGMIDFEGGGRAWLDFTDCELDEIKVGMPVELSFRRKYVDEGRGVHGYFWKVIPVRS</sequence>
<evidence type="ECO:0000259" key="1">
    <source>
        <dbReference type="Pfam" id="PF01796"/>
    </source>
</evidence>
<dbReference type="SUPFAM" id="SSF50249">
    <property type="entry name" value="Nucleic acid-binding proteins"/>
    <property type="match status" value="1"/>
</dbReference>
<dbReference type="Pfam" id="PF01796">
    <property type="entry name" value="OB_ChsH2_C"/>
    <property type="match status" value="1"/>
</dbReference>
<evidence type="ECO:0000313" key="2">
    <source>
        <dbReference type="EMBL" id="GAG16674.1"/>
    </source>
</evidence>
<dbReference type="AlphaFoldDB" id="X0VEM6"/>
<name>X0VEM6_9ZZZZ</name>
<accession>X0VEM6</accession>
<proteinExistence type="predicted"/>
<dbReference type="InterPro" id="IPR012340">
    <property type="entry name" value="NA-bd_OB-fold"/>
</dbReference>
<organism evidence="2">
    <name type="scientific">marine sediment metagenome</name>
    <dbReference type="NCBI Taxonomy" id="412755"/>
    <lineage>
        <taxon>unclassified sequences</taxon>
        <taxon>metagenomes</taxon>
        <taxon>ecological metagenomes</taxon>
    </lineage>
</organism>
<gene>
    <name evidence="2" type="ORF">S01H1_56214</name>
</gene>
<feature type="domain" description="ChsH2 C-terminal OB-fold" evidence="1">
    <location>
        <begin position="24"/>
        <end position="80"/>
    </location>
</feature>
<comment type="caution">
    <text evidence="2">The sequence shown here is derived from an EMBL/GenBank/DDBJ whole genome shotgun (WGS) entry which is preliminary data.</text>
</comment>